<evidence type="ECO:0000313" key="2">
    <source>
        <dbReference type="EMBL" id="MCM1982484.1"/>
    </source>
</evidence>
<protein>
    <submittedName>
        <fullName evidence="2">Uncharacterized protein</fullName>
    </submittedName>
</protein>
<keyword evidence="3" id="KW-1185">Reference proteome</keyword>
<evidence type="ECO:0000313" key="3">
    <source>
        <dbReference type="Proteomes" id="UP000031561"/>
    </source>
</evidence>
<dbReference type="AlphaFoldDB" id="A0ABD4T1M8"/>
<dbReference type="Proteomes" id="UP000031561">
    <property type="component" value="Unassembled WGS sequence"/>
</dbReference>
<feature type="transmembrane region" description="Helical" evidence="1">
    <location>
        <begin position="20"/>
        <end position="38"/>
    </location>
</feature>
<organism evidence="2 3">
    <name type="scientific">Lyngbya confervoides BDU141951</name>
    <dbReference type="NCBI Taxonomy" id="1574623"/>
    <lineage>
        <taxon>Bacteria</taxon>
        <taxon>Bacillati</taxon>
        <taxon>Cyanobacteriota</taxon>
        <taxon>Cyanophyceae</taxon>
        <taxon>Oscillatoriophycideae</taxon>
        <taxon>Oscillatoriales</taxon>
        <taxon>Microcoleaceae</taxon>
        <taxon>Lyngbya</taxon>
    </lineage>
</organism>
<name>A0ABD4T1M8_9CYAN</name>
<keyword evidence="1" id="KW-0812">Transmembrane</keyword>
<gene>
    <name evidence="2" type="ORF">QQ91_0006560</name>
</gene>
<comment type="caution">
    <text evidence="2">The sequence shown here is derived from an EMBL/GenBank/DDBJ whole genome shotgun (WGS) entry which is preliminary data.</text>
</comment>
<keyword evidence="1" id="KW-0472">Membrane</keyword>
<feature type="transmembrane region" description="Helical" evidence="1">
    <location>
        <begin position="119"/>
        <end position="141"/>
    </location>
</feature>
<keyword evidence="1" id="KW-1133">Transmembrane helix</keyword>
<reference evidence="2 3" key="1">
    <citation type="journal article" date="2015" name="Genome Announc.">
        <title>Draft Genome Sequence of Filamentous Marine Cyanobacterium Lyngbya confervoides Strain BDU141951.</title>
        <authorList>
            <person name="Chandrababunaidu M.M."/>
            <person name="Sen D."/>
            <person name="Tripathy S."/>
        </authorList>
    </citation>
    <scope>NUCLEOTIDE SEQUENCE [LARGE SCALE GENOMIC DNA]</scope>
    <source>
        <strain evidence="2 3">BDU141951</strain>
    </source>
</reference>
<dbReference type="EMBL" id="JTHE03000041">
    <property type="protein sequence ID" value="MCM1982484.1"/>
    <property type="molecule type" value="Genomic_DNA"/>
</dbReference>
<accession>A0ABD4T1M8</accession>
<proteinExistence type="predicted"/>
<evidence type="ECO:0000256" key="1">
    <source>
        <dbReference type="SAM" id="Phobius"/>
    </source>
</evidence>
<sequence length="146" mass="15836">MMIADKVPLILHLLKGGRRVMYGVLASCGFAGVVTHGSDRYLELLSSWVAGGQAAEPLPWLSAWWILGTTLLSMGLVIFALWLGPQTWQVFRTGEYPVPSSRDLYANLRVSGWRAQVKAGAGLILVVAAIISVAGLGLQVWEFVKV</sequence>
<dbReference type="RefSeq" id="WP_250833275.1">
    <property type="nucleotide sequence ID" value="NZ_JTHE03000041.1"/>
</dbReference>
<feature type="transmembrane region" description="Helical" evidence="1">
    <location>
        <begin position="58"/>
        <end position="83"/>
    </location>
</feature>